<organism evidence="2 3">
    <name type="scientific">Paenibacillus alba</name>
    <dbReference type="NCBI Taxonomy" id="1197127"/>
    <lineage>
        <taxon>Bacteria</taxon>
        <taxon>Bacillati</taxon>
        <taxon>Bacillota</taxon>
        <taxon>Bacilli</taxon>
        <taxon>Bacillales</taxon>
        <taxon>Paenibacillaceae</taxon>
        <taxon>Paenibacillus</taxon>
    </lineage>
</organism>
<proteinExistence type="predicted"/>
<accession>A0ABU6G316</accession>
<evidence type="ECO:0000313" key="2">
    <source>
        <dbReference type="EMBL" id="MEC0227248.1"/>
    </source>
</evidence>
<dbReference type="Proteomes" id="UP001338137">
    <property type="component" value="Unassembled WGS sequence"/>
</dbReference>
<reference evidence="2 3" key="1">
    <citation type="submission" date="2023-03" db="EMBL/GenBank/DDBJ databases">
        <title>Bacillus Genome Sequencing.</title>
        <authorList>
            <person name="Dunlap C."/>
        </authorList>
    </citation>
    <scope>NUCLEOTIDE SEQUENCE [LARGE SCALE GENOMIC DNA]</scope>
    <source>
        <strain evidence="2 3">BD-533</strain>
    </source>
</reference>
<evidence type="ECO:0000259" key="1">
    <source>
        <dbReference type="Pfam" id="PF01408"/>
    </source>
</evidence>
<dbReference type="EMBL" id="JARLKY010000018">
    <property type="protein sequence ID" value="MEC0227248.1"/>
    <property type="molecule type" value="Genomic_DNA"/>
</dbReference>
<dbReference type="RefSeq" id="WP_173220342.1">
    <property type="nucleotide sequence ID" value="NZ_JABMKZ010000011.1"/>
</dbReference>
<sequence>MKKIGFIDYFLDEWHAEKYPDWIEKASGGEMKVTCAYGLVNMPGKLTNAAWCRKKGIELLDSIQAVVEQSDYLVVLSPDHPEFHEELALLPLQSGKPTYIDKTFAPDLASAVRMFELAAAHGTPMYSTSALRFAAEYCELERSGIDAISSFGPGKFENYSIHQIEPIIALMGTAVQRVMWTGTERTPSLLIGYEDGRQAAVSLYGSECPFMMNVNYGNDQAKLLKIESNFFGAFIENLVAFFESGVPVVSQAETLAIAAILEAGMKTKKTPYQWLALP</sequence>
<comment type="caution">
    <text evidence="2">The sequence shown here is derived from an EMBL/GenBank/DDBJ whole genome shotgun (WGS) entry which is preliminary data.</text>
</comment>
<evidence type="ECO:0000313" key="3">
    <source>
        <dbReference type="Proteomes" id="UP001338137"/>
    </source>
</evidence>
<name>A0ABU6G316_9BACL</name>
<dbReference type="InterPro" id="IPR036291">
    <property type="entry name" value="NAD(P)-bd_dom_sf"/>
</dbReference>
<keyword evidence="3" id="KW-1185">Reference proteome</keyword>
<dbReference type="InterPro" id="IPR000683">
    <property type="entry name" value="Gfo/Idh/MocA-like_OxRdtase_N"/>
</dbReference>
<gene>
    <name evidence="2" type="ORF">P4I72_08940</name>
</gene>
<protein>
    <recommendedName>
        <fullName evidence="1">Gfo/Idh/MocA-like oxidoreductase N-terminal domain-containing protein</fullName>
    </recommendedName>
</protein>
<dbReference type="Gene3D" id="3.40.50.720">
    <property type="entry name" value="NAD(P)-binding Rossmann-like Domain"/>
    <property type="match status" value="1"/>
</dbReference>
<dbReference type="SUPFAM" id="SSF51735">
    <property type="entry name" value="NAD(P)-binding Rossmann-fold domains"/>
    <property type="match status" value="1"/>
</dbReference>
<dbReference type="Pfam" id="PF01408">
    <property type="entry name" value="GFO_IDH_MocA"/>
    <property type="match status" value="1"/>
</dbReference>
<feature type="domain" description="Gfo/Idh/MocA-like oxidoreductase N-terminal" evidence="1">
    <location>
        <begin position="49"/>
        <end position="123"/>
    </location>
</feature>